<proteinExistence type="predicted"/>
<dbReference type="KEGG" id="ppai:E1956_39175"/>
<evidence type="ECO:0000256" key="1">
    <source>
        <dbReference type="SAM" id="MobiDB-lite"/>
    </source>
</evidence>
<keyword evidence="3" id="KW-1185">Reference proteome</keyword>
<evidence type="ECO:0000313" key="3">
    <source>
        <dbReference type="Proteomes" id="UP000295727"/>
    </source>
</evidence>
<dbReference type="RefSeq" id="WP_134758685.1">
    <property type="nucleotide sequence ID" value="NZ_CP038151.1"/>
</dbReference>
<accession>A0A4P7D3A8</accession>
<name>A0A4P7D3A8_9BURK</name>
<gene>
    <name evidence="2" type="ORF">E1956_39175</name>
</gene>
<dbReference type="Proteomes" id="UP000295727">
    <property type="component" value="Chromosome 4"/>
</dbReference>
<dbReference type="AlphaFoldDB" id="A0A4P7D3A8"/>
<evidence type="ECO:0000313" key="2">
    <source>
        <dbReference type="EMBL" id="QBR03186.1"/>
    </source>
</evidence>
<sequence>MFGPRIGEISKLDTNRTRFQRAVFLFVDDAKSTRRRRVKMANNVATNAPKPAGGTPWRAVWDN</sequence>
<reference evidence="2 3" key="1">
    <citation type="submission" date="2019-03" db="EMBL/GenBank/DDBJ databases">
        <title>Paraburkholderia sp. 7MH5, isolated from subtropical forest soil.</title>
        <authorList>
            <person name="Gao Z.-H."/>
            <person name="Qiu L.-H."/>
        </authorList>
    </citation>
    <scope>NUCLEOTIDE SEQUENCE [LARGE SCALE GENOMIC DNA]</scope>
    <source>
        <strain evidence="2 3">7MH5</strain>
    </source>
</reference>
<dbReference type="EMBL" id="CP038151">
    <property type="protein sequence ID" value="QBR03186.1"/>
    <property type="molecule type" value="Genomic_DNA"/>
</dbReference>
<protein>
    <submittedName>
        <fullName evidence="2">Uncharacterized protein</fullName>
    </submittedName>
</protein>
<organism evidence="2 3">
    <name type="scientific">Paraburkholderia pallida</name>
    <dbReference type="NCBI Taxonomy" id="2547399"/>
    <lineage>
        <taxon>Bacteria</taxon>
        <taxon>Pseudomonadati</taxon>
        <taxon>Pseudomonadota</taxon>
        <taxon>Betaproteobacteria</taxon>
        <taxon>Burkholderiales</taxon>
        <taxon>Burkholderiaceae</taxon>
        <taxon>Paraburkholderia</taxon>
    </lineage>
</organism>
<feature type="region of interest" description="Disordered" evidence="1">
    <location>
        <begin position="42"/>
        <end position="63"/>
    </location>
</feature>